<dbReference type="OrthoDB" id="4533at2"/>
<evidence type="ECO:0000256" key="7">
    <source>
        <dbReference type="SAM" id="Phobius"/>
    </source>
</evidence>
<organism evidence="8 9">
    <name type="scientific">Sinimarinibacterium flocculans</name>
    <dbReference type="NCBI Taxonomy" id="985250"/>
    <lineage>
        <taxon>Bacteria</taxon>
        <taxon>Pseudomonadati</taxon>
        <taxon>Pseudomonadota</taxon>
        <taxon>Gammaproteobacteria</taxon>
        <taxon>Nevskiales</taxon>
        <taxon>Nevskiaceae</taxon>
        <taxon>Sinimarinibacterium</taxon>
    </lineage>
</organism>
<evidence type="ECO:0000256" key="6">
    <source>
        <dbReference type="ARBA" id="ARBA00023136"/>
    </source>
</evidence>
<comment type="similarity">
    <text evidence="2">Belongs to the CbiQ family.</text>
</comment>
<reference evidence="8 9" key="1">
    <citation type="submission" date="2018-04" db="EMBL/GenBank/DDBJ databases">
        <title>Genomic Encyclopedia of Type Strains, Phase IV (KMG-IV): sequencing the most valuable type-strain genomes for metagenomic binning, comparative biology and taxonomic classification.</title>
        <authorList>
            <person name="Goeker M."/>
        </authorList>
    </citation>
    <scope>NUCLEOTIDE SEQUENCE [LARGE SCALE GENOMIC DNA]</scope>
    <source>
        <strain evidence="8 9">DSM 104150</strain>
    </source>
</reference>
<dbReference type="PANTHER" id="PTHR34857">
    <property type="entry name" value="SLL0384 PROTEIN"/>
    <property type="match status" value="1"/>
</dbReference>
<keyword evidence="9" id="KW-1185">Reference proteome</keyword>
<evidence type="ECO:0000256" key="3">
    <source>
        <dbReference type="ARBA" id="ARBA00022475"/>
    </source>
</evidence>
<feature type="transmembrane region" description="Helical" evidence="7">
    <location>
        <begin position="69"/>
        <end position="87"/>
    </location>
</feature>
<name>A0A318E3I3_9GAMM</name>
<comment type="caution">
    <text evidence="8">The sequence shown here is derived from an EMBL/GenBank/DDBJ whole genome shotgun (WGS) entry which is preliminary data.</text>
</comment>
<dbReference type="GO" id="GO:0006824">
    <property type="term" value="P:cobalt ion transport"/>
    <property type="evidence" value="ECO:0007669"/>
    <property type="project" value="InterPro"/>
</dbReference>
<proteinExistence type="inferred from homology"/>
<sequence length="250" mass="27377">MTTSVVHPLAHGDSVIHRIDPRVRLLCVLAASVCIAATSRPGPLLAACALAAVLVLVARIPWRPLWRRLRVLNAFMAIVLLTVPFSMQGETIWQAGALGASREGLAQALRIILTGNTLVLLLTSLVATIEPTVLAHALLHLRVPDKLVRILMFAVRYIDVLNDSRLRMDRAMKARGYVARCNAHTVRTSAYLVACLLAQSLDRAARIERAMRCRGWRGQFPVLNHFHAGARDVRFACLFAGALAAAMVMP</sequence>
<feature type="transmembrane region" description="Helical" evidence="7">
    <location>
        <begin position="107"/>
        <end position="129"/>
    </location>
</feature>
<keyword evidence="3" id="KW-1003">Cell membrane</keyword>
<dbReference type="CDD" id="cd16914">
    <property type="entry name" value="EcfT"/>
    <property type="match status" value="1"/>
</dbReference>
<dbReference type="NCBIfam" id="TIGR02454">
    <property type="entry name" value="ECF_T_CbiQ"/>
    <property type="match status" value="1"/>
</dbReference>
<dbReference type="Proteomes" id="UP000248330">
    <property type="component" value="Unassembled WGS sequence"/>
</dbReference>
<accession>A0A318E3I3</accession>
<dbReference type="AlphaFoldDB" id="A0A318E3I3"/>
<evidence type="ECO:0000256" key="1">
    <source>
        <dbReference type="ARBA" id="ARBA00004651"/>
    </source>
</evidence>
<dbReference type="EMBL" id="QICN01000009">
    <property type="protein sequence ID" value="PXV65682.1"/>
    <property type="molecule type" value="Genomic_DNA"/>
</dbReference>
<dbReference type="RefSeq" id="WP_110266073.1">
    <property type="nucleotide sequence ID" value="NZ_CAWNXA010000009.1"/>
</dbReference>
<evidence type="ECO:0000256" key="4">
    <source>
        <dbReference type="ARBA" id="ARBA00022692"/>
    </source>
</evidence>
<gene>
    <name evidence="8" type="ORF">C8D93_10961</name>
</gene>
<comment type="subcellular location">
    <subcellularLocation>
        <location evidence="1">Cell membrane</location>
        <topology evidence="1">Multi-pass membrane protein</topology>
    </subcellularLocation>
</comment>
<feature type="transmembrane region" description="Helical" evidence="7">
    <location>
        <begin position="44"/>
        <end position="62"/>
    </location>
</feature>
<evidence type="ECO:0000256" key="2">
    <source>
        <dbReference type="ARBA" id="ARBA00008564"/>
    </source>
</evidence>
<dbReference type="InterPro" id="IPR003339">
    <property type="entry name" value="ABC/ECF_trnsptr_transmembrane"/>
</dbReference>
<keyword evidence="4 7" id="KW-0812">Transmembrane</keyword>
<dbReference type="InterPro" id="IPR051611">
    <property type="entry name" value="ECF_transporter_component"/>
</dbReference>
<dbReference type="PANTHER" id="PTHR34857:SF2">
    <property type="entry name" value="SLL0384 PROTEIN"/>
    <property type="match status" value="1"/>
</dbReference>
<keyword evidence="5 7" id="KW-1133">Transmembrane helix</keyword>
<dbReference type="InterPro" id="IPR012809">
    <property type="entry name" value="ECF_CbiQ"/>
</dbReference>
<keyword evidence="6 7" id="KW-0472">Membrane</keyword>
<evidence type="ECO:0000256" key="5">
    <source>
        <dbReference type="ARBA" id="ARBA00022989"/>
    </source>
</evidence>
<dbReference type="GO" id="GO:0043190">
    <property type="term" value="C:ATP-binding cassette (ABC) transporter complex"/>
    <property type="evidence" value="ECO:0007669"/>
    <property type="project" value="InterPro"/>
</dbReference>
<evidence type="ECO:0000313" key="9">
    <source>
        <dbReference type="Proteomes" id="UP000248330"/>
    </source>
</evidence>
<dbReference type="Pfam" id="PF02361">
    <property type="entry name" value="CbiQ"/>
    <property type="match status" value="1"/>
</dbReference>
<protein>
    <submittedName>
        <fullName evidence="8">Cobalt/nickel transport system permease protein</fullName>
    </submittedName>
</protein>
<evidence type="ECO:0000313" key="8">
    <source>
        <dbReference type="EMBL" id="PXV65682.1"/>
    </source>
</evidence>